<sequence length="239" mass="24241">MALGAGKVISGAGNVIWMVLAAAALAGCGGGGTPTAQSSPATYYDSFLQPGYEAQRVFLDGDSATGQAALPNTAYKRMPTSGHATYKGYALLYANQTGAVGAAPRISLIGETTLTADFANARMTGEAKNFVGGEITDNATNSSYVFTRPPVYYDGKLTMSDGCIGTSGGCADVTRPNQFAGTMKGKLTGTDGNTVVTTARVQGDFRGTPIKGVFGQAINGPITVNGTPVSGALTITGKP</sequence>
<dbReference type="Gene3D" id="2.40.160.90">
    <property type="match status" value="1"/>
</dbReference>
<evidence type="ECO:0000313" key="1">
    <source>
        <dbReference type="EMBL" id="MFC2967244.1"/>
    </source>
</evidence>
<dbReference type="SUPFAM" id="SSF56925">
    <property type="entry name" value="OMPA-like"/>
    <property type="match status" value="1"/>
</dbReference>
<comment type="caution">
    <text evidence="1">The sequence shown here is derived from an EMBL/GenBank/DDBJ whole genome shotgun (WGS) entry which is preliminary data.</text>
</comment>
<dbReference type="PROSITE" id="PS51257">
    <property type="entry name" value="PROKAR_LIPOPROTEIN"/>
    <property type="match status" value="1"/>
</dbReference>
<dbReference type="InterPro" id="IPR011250">
    <property type="entry name" value="OMP/PagP_B-barrel"/>
</dbReference>
<accession>A0ABV7AD55</accession>
<gene>
    <name evidence="1" type="ORF">ACFOES_03985</name>
</gene>
<dbReference type="RefSeq" id="WP_377831881.1">
    <property type="nucleotide sequence ID" value="NZ_JBHRSK010000004.1"/>
</dbReference>
<keyword evidence="2" id="KW-1185">Reference proteome</keyword>
<reference evidence="2" key="1">
    <citation type="journal article" date="2019" name="Int. J. Syst. Evol. Microbiol.">
        <title>The Global Catalogue of Microorganisms (GCM) 10K type strain sequencing project: providing services to taxonomists for standard genome sequencing and annotation.</title>
        <authorList>
            <consortium name="The Broad Institute Genomics Platform"/>
            <consortium name="The Broad Institute Genome Sequencing Center for Infectious Disease"/>
            <person name="Wu L."/>
            <person name="Ma J."/>
        </authorList>
    </citation>
    <scope>NUCLEOTIDE SEQUENCE [LARGE SCALE GENOMIC DNA]</scope>
    <source>
        <strain evidence="2">KCTC 62192</strain>
    </source>
</reference>
<evidence type="ECO:0008006" key="3">
    <source>
        <dbReference type="Google" id="ProtNLM"/>
    </source>
</evidence>
<name>A0ABV7AD55_9RHOB</name>
<proteinExistence type="predicted"/>
<protein>
    <recommendedName>
        <fullName evidence="3">Transferrin-binding protein B C-lobe/N-lobe beta barrel domain-containing protein</fullName>
    </recommendedName>
</protein>
<dbReference type="Proteomes" id="UP001595443">
    <property type="component" value="Unassembled WGS sequence"/>
</dbReference>
<dbReference type="EMBL" id="JBHRSK010000004">
    <property type="protein sequence ID" value="MFC2967244.1"/>
    <property type="molecule type" value="Genomic_DNA"/>
</dbReference>
<organism evidence="1 2">
    <name type="scientific">Acidimangrovimonas pyrenivorans</name>
    <dbReference type="NCBI Taxonomy" id="2030798"/>
    <lineage>
        <taxon>Bacteria</taxon>
        <taxon>Pseudomonadati</taxon>
        <taxon>Pseudomonadota</taxon>
        <taxon>Alphaproteobacteria</taxon>
        <taxon>Rhodobacterales</taxon>
        <taxon>Paracoccaceae</taxon>
        <taxon>Acidimangrovimonas</taxon>
    </lineage>
</organism>
<evidence type="ECO:0000313" key="2">
    <source>
        <dbReference type="Proteomes" id="UP001595443"/>
    </source>
</evidence>